<dbReference type="RefSeq" id="WP_323337836.1">
    <property type="nucleotide sequence ID" value="NZ_JAYFSI010000026.1"/>
</dbReference>
<evidence type="ECO:0008006" key="4">
    <source>
        <dbReference type="Google" id="ProtNLM"/>
    </source>
</evidence>
<reference evidence="2 3" key="1">
    <citation type="submission" date="2023-12" db="EMBL/GenBank/DDBJ databases">
        <title>Amycolatopsis sp. V23-08.</title>
        <authorList>
            <person name="Somphong A."/>
        </authorList>
    </citation>
    <scope>NUCLEOTIDE SEQUENCE [LARGE SCALE GENOMIC DNA]</scope>
    <source>
        <strain evidence="2 3">V23-08</strain>
    </source>
</reference>
<comment type="caution">
    <text evidence="2">The sequence shown here is derived from an EMBL/GenBank/DDBJ whole genome shotgun (WGS) entry which is preliminary data.</text>
</comment>
<dbReference type="SUPFAM" id="SSF46894">
    <property type="entry name" value="C-terminal effector domain of the bipartite response regulators"/>
    <property type="match status" value="1"/>
</dbReference>
<protein>
    <recommendedName>
        <fullName evidence="4">RNA polymerase sigma-70 region 4 domain-containing protein</fullName>
    </recommendedName>
</protein>
<proteinExistence type="predicted"/>
<feature type="region of interest" description="Disordered" evidence="1">
    <location>
        <begin position="142"/>
        <end position="171"/>
    </location>
</feature>
<evidence type="ECO:0000313" key="2">
    <source>
        <dbReference type="EMBL" id="MEA5367703.1"/>
    </source>
</evidence>
<dbReference type="EMBL" id="JAYFSI010000026">
    <property type="protein sequence ID" value="MEA5367703.1"/>
    <property type="molecule type" value="Genomic_DNA"/>
</dbReference>
<sequence length="207" mass="22803">MRRSGLGAADRAAVVQVVTSALPRQVGRINDEDTLVLWLVAAVGREVRRRDAHAVRLQGYVPDVERRTLVTGDVSRLSGREQRFLQVLLETDDYRAVAEELRMPIGSVGPTRARVLRKLRRLLEAGPSADPRADLEAALRAHAPAPESPAPRRGLRRLLGLTTPTPPEVHPGDRTIAAVRDVTGAGRDVLRELDEVLTITRESEDRT</sequence>
<evidence type="ECO:0000256" key="1">
    <source>
        <dbReference type="SAM" id="MobiDB-lite"/>
    </source>
</evidence>
<gene>
    <name evidence="2" type="ORF">VA596_49790</name>
</gene>
<evidence type="ECO:0000313" key="3">
    <source>
        <dbReference type="Proteomes" id="UP001304298"/>
    </source>
</evidence>
<name>A0ABU5RN47_9PSEU</name>
<dbReference type="Proteomes" id="UP001304298">
    <property type="component" value="Unassembled WGS sequence"/>
</dbReference>
<keyword evidence="3" id="KW-1185">Reference proteome</keyword>
<accession>A0ABU5RN47</accession>
<dbReference type="InterPro" id="IPR016032">
    <property type="entry name" value="Sig_transdc_resp-reg_C-effctor"/>
</dbReference>
<organism evidence="2 3">
    <name type="scientific">Amycolatopsis heterodermiae</name>
    <dbReference type="NCBI Taxonomy" id="3110235"/>
    <lineage>
        <taxon>Bacteria</taxon>
        <taxon>Bacillati</taxon>
        <taxon>Actinomycetota</taxon>
        <taxon>Actinomycetes</taxon>
        <taxon>Pseudonocardiales</taxon>
        <taxon>Pseudonocardiaceae</taxon>
        <taxon>Amycolatopsis</taxon>
    </lineage>
</organism>